<dbReference type="InterPro" id="IPR000719">
    <property type="entry name" value="Prot_kinase_dom"/>
</dbReference>
<dbReference type="SMART" id="SM00220">
    <property type="entry name" value="S_TKc"/>
    <property type="match status" value="1"/>
</dbReference>
<dbReference type="PROSITE" id="PS00107">
    <property type="entry name" value="PROTEIN_KINASE_ATP"/>
    <property type="match status" value="1"/>
</dbReference>
<evidence type="ECO:0000313" key="13">
    <source>
        <dbReference type="EMBL" id="JAP92358.1"/>
    </source>
</evidence>
<dbReference type="FunFam" id="1.10.510.10:FF:000571">
    <property type="entry name" value="Maternal embryonic leucine zipper kinase"/>
    <property type="match status" value="1"/>
</dbReference>
<gene>
    <name evidence="13" type="ORF">TPC1_15730</name>
</gene>
<keyword evidence="6 13" id="KW-0418">Kinase</keyword>
<dbReference type="InterPro" id="IPR011009">
    <property type="entry name" value="Kinase-like_dom_sf"/>
</dbReference>
<evidence type="ECO:0000256" key="7">
    <source>
        <dbReference type="ARBA" id="ARBA00022840"/>
    </source>
</evidence>
<evidence type="ECO:0000256" key="4">
    <source>
        <dbReference type="ARBA" id="ARBA00022679"/>
    </source>
</evidence>
<dbReference type="GO" id="GO:0005524">
    <property type="term" value="F:ATP binding"/>
    <property type="evidence" value="ECO:0007669"/>
    <property type="project" value="UniProtKB-UniRule"/>
</dbReference>
<dbReference type="PANTHER" id="PTHR44899">
    <property type="entry name" value="CAMK FAMILY PROTEIN KINASE"/>
    <property type="match status" value="1"/>
</dbReference>
<dbReference type="Pfam" id="PF00069">
    <property type="entry name" value="Pkinase"/>
    <property type="match status" value="1"/>
</dbReference>
<keyword evidence="5 10" id="KW-0547">Nucleotide-binding</keyword>
<evidence type="ECO:0000256" key="8">
    <source>
        <dbReference type="ARBA" id="ARBA00047899"/>
    </source>
</evidence>
<evidence type="ECO:0000256" key="6">
    <source>
        <dbReference type="ARBA" id="ARBA00022777"/>
    </source>
</evidence>
<evidence type="ECO:0000256" key="5">
    <source>
        <dbReference type="ARBA" id="ARBA00022741"/>
    </source>
</evidence>
<evidence type="ECO:0000256" key="3">
    <source>
        <dbReference type="ARBA" id="ARBA00022527"/>
    </source>
</evidence>
<evidence type="ECO:0000256" key="11">
    <source>
        <dbReference type="RuleBase" id="RU000304"/>
    </source>
</evidence>
<keyword evidence="7 10" id="KW-0067">ATP-binding</keyword>
<evidence type="ECO:0000256" key="9">
    <source>
        <dbReference type="ARBA" id="ARBA00048679"/>
    </source>
</evidence>
<feature type="binding site" evidence="10">
    <location>
        <position position="29"/>
    </location>
    <ligand>
        <name>ATP</name>
        <dbReference type="ChEBI" id="CHEBI:30616"/>
    </ligand>
</feature>
<dbReference type="Gene3D" id="3.30.200.20">
    <property type="entry name" value="Phosphorylase Kinase, domain 1"/>
    <property type="match status" value="1"/>
</dbReference>
<comment type="catalytic activity">
    <reaction evidence="9">
        <text>L-seryl-[protein] + ATP = O-phospho-L-seryl-[protein] + ADP + H(+)</text>
        <dbReference type="Rhea" id="RHEA:17989"/>
        <dbReference type="Rhea" id="RHEA-COMP:9863"/>
        <dbReference type="Rhea" id="RHEA-COMP:11604"/>
        <dbReference type="ChEBI" id="CHEBI:15378"/>
        <dbReference type="ChEBI" id="CHEBI:29999"/>
        <dbReference type="ChEBI" id="CHEBI:30616"/>
        <dbReference type="ChEBI" id="CHEBI:83421"/>
        <dbReference type="ChEBI" id="CHEBI:456216"/>
        <dbReference type="EC" id="2.7.11.1"/>
    </reaction>
</comment>
<evidence type="ECO:0000259" key="12">
    <source>
        <dbReference type="PROSITE" id="PS50011"/>
    </source>
</evidence>
<dbReference type="InterPro" id="IPR017441">
    <property type="entry name" value="Protein_kinase_ATP_BS"/>
</dbReference>
<feature type="non-terminal residue" evidence="13">
    <location>
        <position position="1"/>
    </location>
</feature>
<dbReference type="PANTHER" id="PTHR44899:SF3">
    <property type="entry name" value="SERINE_THREONINE-PROTEIN KINASE NEK1"/>
    <property type="match status" value="1"/>
</dbReference>
<dbReference type="InterPro" id="IPR008271">
    <property type="entry name" value="Ser/Thr_kinase_AS"/>
</dbReference>
<dbReference type="GO" id="GO:0004674">
    <property type="term" value="F:protein serine/threonine kinase activity"/>
    <property type="evidence" value="ECO:0007669"/>
    <property type="project" value="UniProtKB-KW"/>
</dbReference>
<evidence type="ECO:0000256" key="2">
    <source>
        <dbReference type="ARBA" id="ARBA00012513"/>
    </source>
</evidence>
<proteinExistence type="inferred from homology"/>
<feature type="domain" description="Protein kinase" evidence="12">
    <location>
        <begin position="1"/>
        <end position="251"/>
    </location>
</feature>
<dbReference type="InterPro" id="IPR051131">
    <property type="entry name" value="NEK_Ser/Thr_kinase_NIMA"/>
</dbReference>
<evidence type="ECO:0000256" key="10">
    <source>
        <dbReference type="PROSITE-ProRule" id="PRU10141"/>
    </source>
</evidence>
<reference evidence="13" key="1">
    <citation type="submission" date="2015-07" db="EMBL/GenBank/DDBJ databases">
        <title>Adaptation to a free-living lifestyle via gene acquisitions in the diplomonad Trepomonas sp. PC1.</title>
        <authorList>
            <person name="Xu F."/>
            <person name="Jerlstrom-Hultqvist J."/>
            <person name="Kolisko M."/>
            <person name="Simpson A.G.B."/>
            <person name="Roger A.J."/>
            <person name="Svard S.G."/>
            <person name="Andersson J.O."/>
        </authorList>
    </citation>
    <scope>NUCLEOTIDE SEQUENCE</scope>
    <source>
        <strain evidence="13">PC1</strain>
    </source>
</reference>
<sequence length="451" mass="53002">KILQKLGQGEFGEANLVQYNLNNQKYVMKIIQLSRMGVKEQQRTMKEAEILQRFDHDNVIKYYNSFIEDGQLHIIMEYANSGTLFDYLQTRYVKPLSDKEIHYFFCQILMGLQHIHSKSVVHRDLKPENIFMDYSNKTFTLKIGDFGIANFDNQAMQSYAGTPYFMAPEIVFNKPYSQKCDIWSLGSVLYTLCTFIPPFFDEELQNFKTGMEKLQLKPLENAQIDQLVKKMLSWDPEQRPSCEQLIEEPWVQQKLQVKTNEYKPLKPVQKQTIVAALESVPRSTPRVVQLTPKHVALSPVFPEAQSVVQQPIQPVQVVRQQTQQQPIQLQQQPIQVREQVMYGRPMPVQTRQVMMQPNFVPEEPFYYDEFEPQYRPQPQRAPMQQFYDQPEFPAPPRYLQMHPMRFQPEVEPFAQTHDLGHDFFPPQQRPVYDPIIGNQGPEGPQLCWCCW</sequence>
<organism evidence="13">
    <name type="scientific">Trepomonas sp. PC1</name>
    <dbReference type="NCBI Taxonomy" id="1076344"/>
    <lineage>
        <taxon>Eukaryota</taxon>
        <taxon>Metamonada</taxon>
        <taxon>Diplomonadida</taxon>
        <taxon>Hexamitidae</taxon>
        <taxon>Hexamitinae</taxon>
        <taxon>Trepomonas</taxon>
    </lineage>
</organism>
<dbReference type="SUPFAM" id="SSF56112">
    <property type="entry name" value="Protein kinase-like (PK-like)"/>
    <property type="match status" value="1"/>
</dbReference>
<dbReference type="EC" id="2.7.11.1" evidence="2"/>
<keyword evidence="3 11" id="KW-0723">Serine/threonine-protein kinase</keyword>
<protein>
    <recommendedName>
        <fullName evidence="2">non-specific serine/threonine protein kinase</fullName>
        <ecNumber evidence="2">2.7.11.1</ecNumber>
    </recommendedName>
</protein>
<name>A0A146K7K5_9EUKA</name>
<dbReference type="EMBL" id="GDID01004248">
    <property type="protein sequence ID" value="JAP92358.1"/>
    <property type="molecule type" value="Transcribed_RNA"/>
</dbReference>
<comment type="catalytic activity">
    <reaction evidence="8">
        <text>L-threonyl-[protein] + ATP = O-phospho-L-threonyl-[protein] + ADP + H(+)</text>
        <dbReference type="Rhea" id="RHEA:46608"/>
        <dbReference type="Rhea" id="RHEA-COMP:11060"/>
        <dbReference type="Rhea" id="RHEA-COMP:11605"/>
        <dbReference type="ChEBI" id="CHEBI:15378"/>
        <dbReference type="ChEBI" id="CHEBI:30013"/>
        <dbReference type="ChEBI" id="CHEBI:30616"/>
        <dbReference type="ChEBI" id="CHEBI:61977"/>
        <dbReference type="ChEBI" id="CHEBI:456216"/>
        <dbReference type="EC" id="2.7.11.1"/>
    </reaction>
</comment>
<keyword evidence="4" id="KW-0808">Transferase</keyword>
<dbReference type="Gene3D" id="1.10.510.10">
    <property type="entry name" value="Transferase(Phosphotransferase) domain 1"/>
    <property type="match status" value="1"/>
</dbReference>
<dbReference type="AlphaFoldDB" id="A0A146K7K5"/>
<comment type="similarity">
    <text evidence="1">Belongs to the protein kinase superfamily. NEK Ser/Thr protein kinase family. NIMA subfamily.</text>
</comment>
<evidence type="ECO:0000256" key="1">
    <source>
        <dbReference type="ARBA" id="ARBA00010886"/>
    </source>
</evidence>
<dbReference type="PROSITE" id="PS50011">
    <property type="entry name" value="PROTEIN_KINASE_DOM"/>
    <property type="match status" value="1"/>
</dbReference>
<dbReference type="PROSITE" id="PS00108">
    <property type="entry name" value="PROTEIN_KINASE_ST"/>
    <property type="match status" value="1"/>
</dbReference>
<accession>A0A146K7K5</accession>
<dbReference type="FunFam" id="3.30.200.20:FF:000097">
    <property type="entry name" value="Probable serine/threonine-protein kinase nek1"/>
    <property type="match status" value="1"/>
</dbReference>